<dbReference type="EMBL" id="LEKV01008167">
    <property type="protein sequence ID" value="KVG42703.1"/>
    <property type="molecule type" value="Genomic_DNA"/>
</dbReference>
<gene>
    <name evidence="1" type="ORF">Ccrd_026421</name>
</gene>
<proteinExistence type="predicted"/>
<name>A0A103Q4F5_CYNCS</name>
<protein>
    <submittedName>
        <fullName evidence="1">Uncharacterized protein</fullName>
    </submittedName>
</protein>
<dbReference type="Pfam" id="PF03087">
    <property type="entry name" value="BPS1"/>
    <property type="match status" value="1"/>
</dbReference>
<organism evidence="1 2">
    <name type="scientific">Cynara cardunculus var. scolymus</name>
    <name type="common">Globe artichoke</name>
    <name type="synonym">Cynara scolymus</name>
    <dbReference type="NCBI Taxonomy" id="59895"/>
    <lineage>
        <taxon>Eukaryota</taxon>
        <taxon>Viridiplantae</taxon>
        <taxon>Streptophyta</taxon>
        <taxon>Embryophyta</taxon>
        <taxon>Tracheophyta</taxon>
        <taxon>Spermatophyta</taxon>
        <taxon>Magnoliopsida</taxon>
        <taxon>eudicotyledons</taxon>
        <taxon>Gunneridae</taxon>
        <taxon>Pentapetalae</taxon>
        <taxon>asterids</taxon>
        <taxon>campanulids</taxon>
        <taxon>Asterales</taxon>
        <taxon>Asteraceae</taxon>
        <taxon>Carduoideae</taxon>
        <taxon>Cardueae</taxon>
        <taxon>Carduinae</taxon>
        <taxon>Cynara</taxon>
    </lineage>
</organism>
<evidence type="ECO:0000313" key="1">
    <source>
        <dbReference type="EMBL" id="KVG42703.1"/>
    </source>
</evidence>
<evidence type="ECO:0000313" key="2">
    <source>
        <dbReference type="Proteomes" id="UP000243975"/>
    </source>
</evidence>
<dbReference type="OMA" id="DTCGSAR"/>
<dbReference type="STRING" id="59895.A0A103Q4F5"/>
<dbReference type="PANTHER" id="PTHR33070">
    <property type="entry name" value="OS06G0725500 PROTEIN"/>
    <property type="match status" value="1"/>
</dbReference>
<dbReference type="GO" id="GO:0048364">
    <property type="term" value="P:root development"/>
    <property type="evidence" value="ECO:0007669"/>
    <property type="project" value="InterPro"/>
</dbReference>
<dbReference type="InterPro" id="IPR004320">
    <property type="entry name" value="BPS1_pln"/>
</dbReference>
<sequence>MENSSNPQVRSISLPCRLSTPSSSQFEINLKKLKTLLPFYSSESIQTGFVCLVDLYLSVDRLIGSSLIQQVNLDYRNKALVEDALTGSTGVLDYYSKLMGFLTPMKENVRTLQSVIRRKGSCEADHLSDYVLYRNKSKKNIAKSLGSLEQMEKDSKLFLEYGEDHHLSIVVGVLREIVTATISMFRALLLCLFGKTKPVAYYGFSFIAKLMSTTRPDCHENQEIVNDNDQIDVALHSLQKTVKNNENKAVEVQIVMESLVNLDLQIEIYEDGLDSLFRRLIQTRVSLLNILVN</sequence>
<dbReference type="AlphaFoldDB" id="A0A103Q4F5"/>
<dbReference type="Proteomes" id="UP000243975">
    <property type="component" value="Unassembled WGS sequence"/>
</dbReference>
<dbReference type="PANTHER" id="PTHR33070:SF92">
    <property type="entry name" value="DUF241 DOMAIN PROTEIN"/>
    <property type="match status" value="1"/>
</dbReference>
<dbReference type="Gramene" id="KVG42703">
    <property type="protein sequence ID" value="KVG42703"/>
    <property type="gene ID" value="Ccrd_026421"/>
</dbReference>
<comment type="caution">
    <text evidence="1">The sequence shown here is derived from an EMBL/GenBank/DDBJ whole genome shotgun (WGS) entry which is preliminary data.</text>
</comment>
<accession>A0A103Q4F5</accession>
<dbReference type="GO" id="GO:0048367">
    <property type="term" value="P:shoot system development"/>
    <property type="evidence" value="ECO:0007669"/>
    <property type="project" value="InterPro"/>
</dbReference>
<reference evidence="1 2" key="1">
    <citation type="journal article" date="2016" name="Sci. Rep.">
        <title>The genome sequence of the outbreeding globe artichoke constructed de novo incorporating a phase-aware low-pass sequencing strategy of F1 progeny.</title>
        <authorList>
            <person name="Scaglione D."/>
            <person name="Reyes-Chin-Wo S."/>
            <person name="Acquadro A."/>
            <person name="Froenicke L."/>
            <person name="Portis E."/>
            <person name="Beitel C."/>
            <person name="Tirone M."/>
            <person name="Mauro R."/>
            <person name="Lo Monaco A."/>
            <person name="Mauromicale G."/>
            <person name="Faccioli P."/>
            <person name="Cattivelli L."/>
            <person name="Rieseberg L."/>
            <person name="Michelmore R."/>
            <person name="Lanteri S."/>
        </authorList>
    </citation>
    <scope>NUCLEOTIDE SEQUENCE [LARGE SCALE GENOMIC DNA]</scope>
    <source>
        <strain evidence="1">2C</strain>
    </source>
</reference>
<keyword evidence="2" id="KW-1185">Reference proteome</keyword>